<dbReference type="Gene3D" id="1.25.40.10">
    <property type="entry name" value="Tetratricopeptide repeat domain"/>
    <property type="match status" value="2"/>
</dbReference>
<keyword evidence="2 3" id="KW-0238">DNA-binding</keyword>
<protein>
    <submittedName>
        <fullName evidence="5">SARP family transcriptional regulator</fullName>
    </submittedName>
</protein>
<dbReference type="SMART" id="SM00862">
    <property type="entry name" value="Trans_reg_C"/>
    <property type="match status" value="1"/>
</dbReference>
<evidence type="ECO:0000256" key="3">
    <source>
        <dbReference type="PROSITE-ProRule" id="PRU01091"/>
    </source>
</evidence>
<dbReference type="InterPro" id="IPR001867">
    <property type="entry name" value="OmpR/PhoB-type_DNA-bd"/>
</dbReference>
<dbReference type="SUPFAM" id="SSF52540">
    <property type="entry name" value="P-loop containing nucleoside triphosphate hydrolases"/>
    <property type="match status" value="1"/>
</dbReference>
<accession>A0A919JYX0</accession>
<dbReference type="PROSITE" id="PS51755">
    <property type="entry name" value="OMPR_PHOB"/>
    <property type="match status" value="1"/>
</dbReference>
<dbReference type="Proteomes" id="UP000636960">
    <property type="component" value="Unassembled WGS sequence"/>
</dbReference>
<keyword evidence="6" id="KW-1185">Reference proteome</keyword>
<dbReference type="InterPro" id="IPR058852">
    <property type="entry name" value="HTH_77"/>
</dbReference>
<dbReference type="InterPro" id="IPR027417">
    <property type="entry name" value="P-loop_NTPase"/>
</dbReference>
<dbReference type="InterPro" id="IPR011990">
    <property type="entry name" value="TPR-like_helical_dom_sf"/>
</dbReference>
<dbReference type="GO" id="GO:0006355">
    <property type="term" value="P:regulation of DNA-templated transcription"/>
    <property type="evidence" value="ECO:0007669"/>
    <property type="project" value="InterPro"/>
</dbReference>
<dbReference type="PRINTS" id="PR00364">
    <property type="entry name" value="DISEASERSIST"/>
</dbReference>
<dbReference type="GO" id="GO:0000160">
    <property type="term" value="P:phosphorelay signal transduction system"/>
    <property type="evidence" value="ECO:0007669"/>
    <property type="project" value="InterPro"/>
</dbReference>
<feature type="DNA-binding region" description="OmpR/PhoB-type" evidence="3">
    <location>
        <begin position="1"/>
        <end position="85"/>
    </location>
</feature>
<gene>
    <name evidence="5" type="ORF">Ari01nite_30930</name>
</gene>
<dbReference type="PANTHER" id="PTHR47691">
    <property type="entry name" value="REGULATOR-RELATED"/>
    <property type="match status" value="1"/>
</dbReference>
<dbReference type="AlphaFoldDB" id="A0A919JYX0"/>
<dbReference type="Gene3D" id="1.10.10.10">
    <property type="entry name" value="Winged helix-like DNA-binding domain superfamily/Winged helix DNA-binding domain"/>
    <property type="match status" value="1"/>
</dbReference>
<evidence type="ECO:0000256" key="2">
    <source>
        <dbReference type="ARBA" id="ARBA00023125"/>
    </source>
</evidence>
<feature type="domain" description="OmpR/PhoB-type" evidence="4">
    <location>
        <begin position="1"/>
        <end position="85"/>
    </location>
</feature>
<evidence type="ECO:0000256" key="1">
    <source>
        <dbReference type="ARBA" id="ARBA00005820"/>
    </source>
</evidence>
<sequence>MEFGVLGPLRAGDVQLGSRQQRRLLAALLVQAGTVVSADRLIDVLWGDRVPATATSTLHAYVSRLRSVLPGDVLITAAPGYLVRAGTDAARFEDLLAEARAATDPRDALERALALWRGPAYAEFADDEFARAEAVRLEGLRLAAVEDLVEARLGLGESGLAGEIEAHATAHPLRERPVGQLMRALYRDGRHAEALAVFRAFRDRLDEELGVTPSAELRDLETAILRQDTSLAPVRGLPAATSPLVGRLEEVAAVADALAAHRLVTLTGLGGVGKTRLALGSAEAVAARFPDGVAFGELAPVTAAADVLPALATATGAIQQPGRGLEDSLLAYLGSRELLLVVDNCEHLLDEAARLVDAVLRRCPRVTVLATSRTPLGVPGECLHPTKPLPTPDAVRLFLARASAVRPDFRPDDETLHQVTDMCRSLDGLPLAIELAAARIRSLNPADLAARMDDRFAVLTAPRSAPVARHRTLRSVLDWSFALLSPADQDLLARLSVFAGSWTPAAAERVCGGDLDGLSALVDSSLIGIGPAAGETRYTMLETLREYGGALLAERGEQDALRHAHAEYYTGLALRAHSELGGPGQGRWTRLLDAEYGNLRAAHRWAVGRADADLALRLSAGLYYYVLYQFRDEVVSWGETALSLPGAAGHPAYPAVCGTVGEGRTLRGDLAGARDLADRALAGLGDPDDERRLPLQKVLTAVALYEGRLDDCYDLAGVSLRLARAHQDRVRVSEAFLYRGLARTYAGDPAAGLAIAADNLVAARETGNPSLTAWAVYGQAEALALIDPAAARPRYEEAVALATSVRDQFAATIAEVSLAALLARTGETAAALAAFRRTVAAWHAMQVWHHQWTTLRNLGYLLAETGARADAATLLAAVATAGPPAFGTDAARMAETAAALGPDFAAATARGAAMTPDQAVAFALSLELVSS</sequence>
<proteinExistence type="inferred from homology"/>
<dbReference type="InterPro" id="IPR005158">
    <property type="entry name" value="BTAD"/>
</dbReference>
<dbReference type="EMBL" id="BOMV01000034">
    <property type="protein sequence ID" value="GIE95628.1"/>
    <property type="molecule type" value="Genomic_DNA"/>
</dbReference>
<dbReference type="SUPFAM" id="SSF48452">
    <property type="entry name" value="TPR-like"/>
    <property type="match status" value="2"/>
</dbReference>
<dbReference type="Pfam" id="PF00486">
    <property type="entry name" value="Trans_reg_C"/>
    <property type="match status" value="1"/>
</dbReference>
<evidence type="ECO:0000259" key="4">
    <source>
        <dbReference type="PROSITE" id="PS51755"/>
    </source>
</evidence>
<name>A0A919JYX0_9ACTN</name>
<dbReference type="InterPro" id="IPR036388">
    <property type="entry name" value="WH-like_DNA-bd_sf"/>
</dbReference>
<dbReference type="GO" id="GO:0003677">
    <property type="term" value="F:DNA binding"/>
    <property type="evidence" value="ECO:0007669"/>
    <property type="project" value="UniProtKB-UniRule"/>
</dbReference>
<reference evidence="5" key="1">
    <citation type="submission" date="2021-01" db="EMBL/GenBank/DDBJ databases">
        <title>Whole genome shotgun sequence of Actinoplanes rishiriensis NBRC 108556.</title>
        <authorList>
            <person name="Komaki H."/>
            <person name="Tamura T."/>
        </authorList>
    </citation>
    <scope>NUCLEOTIDE SEQUENCE</scope>
    <source>
        <strain evidence="5">NBRC 108556</strain>
    </source>
</reference>
<dbReference type="InterPro" id="IPR016032">
    <property type="entry name" value="Sig_transdc_resp-reg_C-effctor"/>
</dbReference>
<comment type="similarity">
    <text evidence="1">Belongs to the AfsR/DnrI/RedD regulatory family.</text>
</comment>
<dbReference type="SMART" id="SM01043">
    <property type="entry name" value="BTAD"/>
    <property type="match status" value="1"/>
</dbReference>
<evidence type="ECO:0000313" key="5">
    <source>
        <dbReference type="EMBL" id="GIE95628.1"/>
    </source>
</evidence>
<dbReference type="PANTHER" id="PTHR47691:SF3">
    <property type="entry name" value="HTH-TYPE TRANSCRIPTIONAL REGULATOR RV0890C-RELATED"/>
    <property type="match status" value="1"/>
</dbReference>
<organism evidence="5 6">
    <name type="scientific">Paractinoplanes rishiriensis</name>
    <dbReference type="NCBI Taxonomy" id="1050105"/>
    <lineage>
        <taxon>Bacteria</taxon>
        <taxon>Bacillati</taxon>
        <taxon>Actinomycetota</taxon>
        <taxon>Actinomycetes</taxon>
        <taxon>Micromonosporales</taxon>
        <taxon>Micromonosporaceae</taxon>
        <taxon>Paractinoplanes</taxon>
    </lineage>
</organism>
<dbReference type="SUPFAM" id="SSF46894">
    <property type="entry name" value="C-terminal effector domain of the bipartite response regulators"/>
    <property type="match status" value="1"/>
</dbReference>
<dbReference type="Gene3D" id="3.40.50.300">
    <property type="entry name" value="P-loop containing nucleotide triphosphate hydrolases"/>
    <property type="match status" value="1"/>
</dbReference>
<dbReference type="Pfam" id="PF03704">
    <property type="entry name" value="BTAD"/>
    <property type="match status" value="1"/>
</dbReference>
<dbReference type="CDD" id="cd15831">
    <property type="entry name" value="BTAD"/>
    <property type="match status" value="1"/>
</dbReference>
<dbReference type="Pfam" id="PF25872">
    <property type="entry name" value="HTH_77"/>
    <property type="match status" value="1"/>
</dbReference>
<evidence type="ECO:0000313" key="6">
    <source>
        <dbReference type="Proteomes" id="UP000636960"/>
    </source>
</evidence>
<comment type="caution">
    <text evidence="5">The sequence shown here is derived from an EMBL/GenBank/DDBJ whole genome shotgun (WGS) entry which is preliminary data.</text>
</comment>